<keyword evidence="3" id="KW-0597">Phosphoprotein</keyword>
<dbReference type="Pfam" id="PF08376">
    <property type="entry name" value="NIT"/>
    <property type="match status" value="1"/>
</dbReference>
<keyword evidence="7" id="KW-1133">Transmembrane helix</keyword>
<dbReference type="Pfam" id="PF02518">
    <property type="entry name" value="HATPase_c"/>
    <property type="match status" value="1"/>
</dbReference>
<dbReference type="EMBL" id="RBAK01000001">
    <property type="protein sequence ID" value="RKN50625.1"/>
    <property type="molecule type" value="Genomic_DNA"/>
</dbReference>
<comment type="caution">
    <text evidence="9">The sequence shown here is derived from an EMBL/GenBank/DDBJ whole genome shotgun (WGS) entry which is preliminary data.</text>
</comment>
<evidence type="ECO:0000256" key="7">
    <source>
        <dbReference type="SAM" id="Phobius"/>
    </source>
</evidence>
<feature type="compositionally biased region" description="Low complexity" evidence="6">
    <location>
        <begin position="660"/>
        <end position="673"/>
    </location>
</feature>
<keyword evidence="5" id="KW-0418">Kinase</keyword>
<dbReference type="InterPro" id="IPR013587">
    <property type="entry name" value="Nitrate/nitrite_sensing"/>
</dbReference>
<dbReference type="InterPro" id="IPR010910">
    <property type="entry name" value="Nitrate/nitrite_sensing_bac"/>
</dbReference>
<feature type="transmembrane region" description="Helical" evidence="7">
    <location>
        <begin position="12"/>
        <end position="31"/>
    </location>
</feature>
<organism evidence="9 10">
    <name type="scientific">Micromonospora endolithica</name>
    <dbReference type="NCBI Taxonomy" id="230091"/>
    <lineage>
        <taxon>Bacteria</taxon>
        <taxon>Bacillati</taxon>
        <taxon>Actinomycetota</taxon>
        <taxon>Actinomycetes</taxon>
        <taxon>Micromonosporales</taxon>
        <taxon>Micromonosporaceae</taxon>
        <taxon>Micromonospora</taxon>
    </lineage>
</organism>
<dbReference type="InterPro" id="IPR050428">
    <property type="entry name" value="TCS_sensor_his_kinase"/>
</dbReference>
<dbReference type="EC" id="2.7.13.3" evidence="2"/>
<evidence type="ECO:0000256" key="1">
    <source>
        <dbReference type="ARBA" id="ARBA00000085"/>
    </source>
</evidence>
<name>A0A3A9ZR00_9ACTN</name>
<dbReference type="SMART" id="SM00387">
    <property type="entry name" value="HATPase_c"/>
    <property type="match status" value="1"/>
</dbReference>
<dbReference type="InterPro" id="IPR003594">
    <property type="entry name" value="HATPase_dom"/>
</dbReference>
<evidence type="ECO:0000256" key="3">
    <source>
        <dbReference type="ARBA" id="ARBA00022553"/>
    </source>
</evidence>
<dbReference type="SUPFAM" id="SSF55874">
    <property type="entry name" value="ATPase domain of HSP90 chaperone/DNA topoisomerase II/histidine kinase"/>
    <property type="match status" value="1"/>
</dbReference>
<protein>
    <recommendedName>
        <fullName evidence="2">histidine kinase</fullName>
        <ecNumber evidence="2">2.7.13.3</ecNumber>
    </recommendedName>
</protein>
<dbReference type="InterPro" id="IPR036890">
    <property type="entry name" value="HATPase_C_sf"/>
</dbReference>
<evidence type="ECO:0000259" key="8">
    <source>
        <dbReference type="PROSITE" id="PS50906"/>
    </source>
</evidence>
<dbReference type="AlphaFoldDB" id="A0A3A9ZR00"/>
<dbReference type="GO" id="GO:0005886">
    <property type="term" value="C:plasma membrane"/>
    <property type="evidence" value="ECO:0007669"/>
    <property type="project" value="TreeGrafter"/>
</dbReference>
<dbReference type="OrthoDB" id="4349881at2"/>
<dbReference type="PANTHER" id="PTHR45436:SF5">
    <property type="entry name" value="SENSOR HISTIDINE KINASE TRCS"/>
    <property type="match status" value="1"/>
</dbReference>
<evidence type="ECO:0000256" key="4">
    <source>
        <dbReference type="ARBA" id="ARBA00022679"/>
    </source>
</evidence>
<evidence type="ECO:0000256" key="2">
    <source>
        <dbReference type="ARBA" id="ARBA00012438"/>
    </source>
</evidence>
<dbReference type="GO" id="GO:0000160">
    <property type="term" value="P:phosphorelay signal transduction system"/>
    <property type="evidence" value="ECO:0007669"/>
    <property type="project" value="TreeGrafter"/>
</dbReference>
<keyword evidence="10" id="KW-1185">Reference proteome</keyword>
<dbReference type="RefSeq" id="WP_120724256.1">
    <property type="nucleotide sequence ID" value="NZ_RBAK01000001.1"/>
</dbReference>
<feature type="region of interest" description="Disordered" evidence="6">
    <location>
        <begin position="644"/>
        <end position="756"/>
    </location>
</feature>
<dbReference type="Proteomes" id="UP000281726">
    <property type="component" value="Unassembled WGS sequence"/>
</dbReference>
<accession>A0A3A9ZR00</accession>
<dbReference type="PANTHER" id="PTHR45436">
    <property type="entry name" value="SENSOR HISTIDINE KINASE YKOH"/>
    <property type="match status" value="1"/>
</dbReference>
<proteinExistence type="predicted"/>
<sequence>MGSRTITLRRQVAFLVTALVLLWAFAAWMTLRDGANMLGVNELNAKVYEPSEPLIAALQQERRASVVYLGSAVRDRRALEETREATDSAVASFVEQSQRWQARLAGSDESDKLIQDTVARLEQLGDTRKPVDDTVVDRATAIAGYTEVIDSIFQVWRSLGQLDDEHIANTTANLIDLKRAWEVMSQQDALVTGALTAGRISPAEHAEFTKLVGTYRFLIQDTGPRLSGDDQVALRQLTTGDVFERLRRYEDQVVEAGPTGAPRLTIADWQETSQAARDAVNDLILARGDALVAAAVPVVVGIVLRLLFATGLGALMVWASLLASRHLVRRMDRLRRDAGELATDKLPTVIERLSRGEHVDVRAEAPDLDYGRDEFGQVGLAFNDVQHTAIRAAVEQAELRRDVNSMFLNISRRTQGLVHRQLTVLTEMQRQEDDAATLERLFDIDHLATRMRRNAENLIVLTGATSPRTWKRDIPILDVVRGAVAEVEDYTRVSVLPMADAGLAGRAVADATHLLAELIENGLSFSPPTTPVHVTGQAVANGYAVEVEDRGLGMDPEGLAAANARLASPDGFRLSDNPQLGLFVVARLAARLGARVHLKESAYGGTTAVVLFPSDLVTDSPTTNTNAGLRGPQADTQALAIVGARQPAADSGQAPAQPSTAVVATQQTPATVVSEPTPTAPDGVADGVTDTGLPQRVRRAPQAVEATALPATPTPERDPEAVRQKISAFQDGTRRGRAAGADNDQDGDGTSTPVGS</sequence>
<evidence type="ECO:0000256" key="6">
    <source>
        <dbReference type="SAM" id="MobiDB-lite"/>
    </source>
</evidence>
<feature type="domain" description="NIT" evidence="8">
    <location>
        <begin position="49"/>
        <end position="298"/>
    </location>
</feature>
<keyword evidence="7" id="KW-0472">Membrane</keyword>
<comment type="catalytic activity">
    <reaction evidence="1">
        <text>ATP + protein L-histidine = ADP + protein N-phospho-L-histidine.</text>
        <dbReference type="EC" id="2.7.13.3"/>
    </reaction>
</comment>
<evidence type="ECO:0000313" key="10">
    <source>
        <dbReference type="Proteomes" id="UP000281726"/>
    </source>
</evidence>
<reference evidence="9 10" key="1">
    <citation type="journal article" date="2004" name="Syst. Appl. Microbiol.">
        <title>Cryptoendolithic actinomycetes from antarctic sandstone rock samples: Micromonospora endolithica sp. nov. and two isolates related to Micromonospora coerulea Jensen 1932.</title>
        <authorList>
            <person name="Hirsch P."/>
            <person name="Mevs U."/>
            <person name="Kroppenstedt R.M."/>
            <person name="Schumann P."/>
            <person name="Stackebrandt E."/>
        </authorList>
    </citation>
    <scope>NUCLEOTIDE SEQUENCE [LARGE SCALE GENOMIC DNA]</scope>
    <source>
        <strain evidence="9 10">JCM 12677</strain>
    </source>
</reference>
<gene>
    <name evidence="9" type="ORF">D7223_02315</name>
</gene>
<dbReference type="GO" id="GO:0004673">
    <property type="term" value="F:protein histidine kinase activity"/>
    <property type="evidence" value="ECO:0007669"/>
    <property type="project" value="UniProtKB-EC"/>
</dbReference>
<keyword evidence="4" id="KW-0808">Transferase</keyword>
<dbReference type="PROSITE" id="PS50906">
    <property type="entry name" value="NIT"/>
    <property type="match status" value="1"/>
</dbReference>
<keyword evidence="7" id="KW-0812">Transmembrane</keyword>
<evidence type="ECO:0000313" key="9">
    <source>
        <dbReference type="EMBL" id="RKN50625.1"/>
    </source>
</evidence>
<dbReference type="Gene3D" id="3.30.565.10">
    <property type="entry name" value="Histidine kinase-like ATPase, C-terminal domain"/>
    <property type="match status" value="1"/>
</dbReference>
<evidence type="ECO:0000256" key="5">
    <source>
        <dbReference type="ARBA" id="ARBA00022777"/>
    </source>
</evidence>